<comment type="caution">
    <text evidence="1">The sequence shown here is derived from an EMBL/GenBank/DDBJ whole genome shotgun (WGS) entry which is preliminary data.</text>
</comment>
<dbReference type="EMBL" id="JARVUX010000051">
    <property type="protein sequence ID" value="MDH2337591.1"/>
    <property type="molecule type" value="Genomic_DNA"/>
</dbReference>
<protein>
    <submittedName>
        <fullName evidence="1">Uncharacterized protein</fullName>
    </submittedName>
</protein>
<name>A0AAP4AAC8_CLOPF</name>
<feature type="non-terminal residue" evidence="1">
    <location>
        <position position="80"/>
    </location>
</feature>
<sequence>DNFESGSLKLKITILEGDFSNKEINCFNGVKSFGQQEGNKIRALSHGKNFVDYSMFKAASETKIEIKSNNIVLEGNRAYA</sequence>
<accession>A0AAP4AAC8</accession>
<feature type="non-terminal residue" evidence="1">
    <location>
        <position position="1"/>
    </location>
</feature>
<dbReference type="Proteomes" id="UP001222958">
    <property type="component" value="Unassembled WGS sequence"/>
</dbReference>
<reference evidence="1" key="1">
    <citation type="submission" date="2023-04" db="EMBL/GenBank/DDBJ databases">
        <title>Epidemiological investigation of Clostridium perfringens isolated from cattle.</title>
        <authorList>
            <person name="Tian R."/>
        </authorList>
    </citation>
    <scope>NUCLEOTIDE SEQUENCE</scope>
    <source>
        <strain evidence="1">ZWCP172</strain>
    </source>
</reference>
<dbReference type="AlphaFoldDB" id="A0AAP4AAC8"/>
<gene>
    <name evidence="1" type="ORF">QDQ28_15650</name>
</gene>
<evidence type="ECO:0000313" key="1">
    <source>
        <dbReference type="EMBL" id="MDH2337591.1"/>
    </source>
</evidence>
<dbReference type="RefSeq" id="WP_279858471.1">
    <property type="nucleotide sequence ID" value="NZ_JARVUX010000051.1"/>
</dbReference>
<proteinExistence type="predicted"/>
<evidence type="ECO:0000313" key="2">
    <source>
        <dbReference type="Proteomes" id="UP001222958"/>
    </source>
</evidence>
<organism evidence="1 2">
    <name type="scientific">Clostridium perfringens</name>
    <dbReference type="NCBI Taxonomy" id="1502"/>
    <lineage>
        <taxon>Bacteria</taxon>
        <taxon>Bacillati</taxon>
        <taxon>Bacillota</taxon>
        <taxon>Clostridia</taxon>
        <taxon>Eubacteriales</taxon>
        <taxon>Clostridiaceae</taxon>
        <taxon>Clostridium</taxon>
    </lineage>
</organism>